<proteinExistence type="predicted"/>
<dbReference type="Pfam" id="PF03009">
    <property type="entry name" value="GDPD"/>
    <property type="match status" value="1"/>
</dbReference>
<reference evidence="2 3" key="1">
    <citation type="submission" date="2019-02" db="EMBL/GenBank/DDBJ databases">
        <title>Prokaryotic population dynamics and viral predation in marine succession experiment using metagenomics: the confinement effect.</title>
        <authorList>
            <person name="Haro-Moreno J.M."/>
            <person name="Rodriguez-Valera F."/>
            <person name="Lopez-Perez M."/>
        </authorList>
    </citation>
    <scope>NUCLEOTIDE SEQUENCE [LARGE SCALE GENOMIC DNA]</scope>
    <source>
        <strain evidence="2">MED-G169</strain>
    </source>
</reference>
<evidence type="ECO:0000259" key="1">
    <source>
        <dbReference type="PROSITE" id="PS51704"/>
    </source>
</evidence>
<protein>
    <recommendedName>
        <fullName evidence="1">GP-PDE domain-containing protein</fullName>
    </recommendedName>
</protein>
<accession>A0A520LLI0</accession>
<dbReference type="PANTHER" id="PTHR46211">
    <property type="entry name" value="GLYCEROPHOSPHORYL DIESTER PHOSPHODIESTERASE"/>
    <property type="match status" value="1"/>
</dbReference>
<dbReference type="Gene3D" id="3.20.20.190">
    <property type="entry name" value="Phosphatidylinositol (PI) phosphodiesterase"/>
    <property type="match status" value="1"/>
</dbReference>
<dbReference type="PANTHER" id="PTHR46211:SF1">
    <property type="entry name" value="GLYCEROPHOSPHODIESTER PHOSPHODIESTERASE, CYTOPLASMIC"/>
    <property type="match status" value="1"/>
</dbReference>
<dbReference type="PROSITE" id="PS51704">
    <property type="entry name" value="GP_PDE"/>
    <property type="match status" value="1"/>
</dbReference>
<dbReference type="GO" id="GO:0008081">
    <property type="term" value="F:phosphoric diester hydrolase activity"/>
    <property type="evidence" value="ECO:0007669"/>
    <property type="project" value="InterPro"/>
</dbReference>
<dbReference type="GO" id="GO:0006629">
    <property type="term" value="P:lipid metabolic process"/>
    <property type="evidence" value="ECO:0007669"/>
    <property type="project" value="InterPro"/>
</dbReference>
<gene>
    <name evidence="2" type="ORF">EVB02_02750</name>
</gene>
<dbReference type="EMBL" id="SHBO01000029">
    <property type="protein sequence ID" value="RZO06186.1"/>
    <property type="molecule type" value="Genomic_DNA"/>
</dbReference>
<evidence type="ECO:0000313" key="3">
    <source>
        <dbReference type="Proteomes" id="UP000318148"/>
    </source>
</evidence>
<feature type="domain" description="GP-PDE" evidence="1">
    <location>
        <begin position="5"/>
        <end position="246"/>
    </location>
</feature>
<dbReference type="Proteomes" id="UP000318148">
    <property type="component" value="Unassembled WGS sequence"/>
</dbReference>
<dbReference type="AlphaFoldDB" id="A0A520LLI0"/>
<dbReference type="PROSITE" id="PS50007">
    <property type="entry name" value="PIPLC_X_DOMAIN"/>
    <property type="match status" value="1"/>
</dbReference>
<comment type="caution">
    <text evidence="2">The sequence shown here is derived from an EMBL/GenBank/DDBJ whole genome shotgun (WGS) entry which is preliminary data.</text>
</comment>
<organism evidence="2 3">
    <name type="scientific">SAR92 clade bacterium</name>
    <dbReference type="NCBI Taxonomy" id="2315479"/>
    <lineage>
        <taxon>Bacteria</taxon>
        <taxon>Pseudomonadati</taxon>
        <taxon>Pseudomonadota</taxon>
        <taxon>Gammaproteobacteria</taxon>
        <taxon>Cellvibrionales</taxon>
        <taxon>Porticoccaceae</taxon>
        <taxon>SAR92 clade</taxon>
    </lineage>
</organism>
<dbReference type="InterPro" id="IPR017946">
    <property type="entry name" value="PLC-like_Pdiesterase_TIM-brl"/>
</dbReference>
<evidence type="ECO:0000313" key="2">
    <source>
        <dbReference type="EMBL" id="RZO06186.1"/>
    </source>
</evidence>
<dbReference type="InterPro" id="IPR030395">
    <property type="entry name" value="GP_PDE_dom"/>
</dbReference>
<sequence>MIDPLQLVAHRGLQSNYPENTLIAITKAIEAGARFIEIDLQYSKDRLPVISHDDNLNRVGANANFHFHNRNRKEIINQAAHEPGRFGDKFIEEKIPKLEDILSVLNNHPEVTFFLELKQETLHQKDFQNSLNTLSEILKNVIEKVVVISFDLELIHFISRNYNFRRGIVLTHFSDLDLDKIELIKPEFIFLDFNLIPSNFILSEHPIAKMTQFVCYEVDNSELATNLLDRGVNMIETFNFKNLCGS</sequence>
<name>A0A520LLI0_9GAMM</name>
<dbReference type="SUPFAM" id="SSF51695">
    <property type="entry name" value="PLC-like phosphodiesterases"/>
    <property type="match status" value="1"/>
</dbReference>